<gene>
    <name evidence="1" type="ORF">BD410DRAFT_732690</name>
</gene>
<organism evidence="1 2">
    <name type="scientific">Rickenella mellea</name>
    <dbReference type="NCBI Taxonomy" id="50990"/>
    <lineage>
        <taxon>Eukaryota</taxon>
        <taxon>Fungi</taxon>
        <taxon>Dikarya</taxon>
        <taxon>Basidiomycota</taxon>
        <taxon>Agaricomycotina</taxon>
        <taxon>Agaricomycetes</taxon>
        <taxon>Hymenochaetales</taxon>
        <taxon>Rickenellaceae</taxon>
        <taxon>Rickenella</taxon>
    </lineage>
</organism>
<dbReference type="Proteomes" id="UP000294933">
    <property type="component" value="Unassembled WGS sequence"/>
</dbReference>
<feature type="non-terminal residue" evidence="1">
    <location>
        <position position="1"/>
    </location>
</feature>
<keyword evidence="2" id="KW-1185">Reference proteome</keyword>
<sequence>AAECSKAQCGSPPAIDPLWSKEDALIDFLMFLTKYKSMTFFSSTSDRYLSALIIQVTALLSLAITPRRYPFQCSGVAEFVFKTQYLAKHVCVRHSIPLRVFNEINLYSEWHWQHASTLARSSLNYYTGSRR</sequence>
<dbReference type="AlphaFoldDB" id="A0A4Y7PM06"/>
<name>A0A4Y7PM06_9AGAM</name>
<evidence type="ECO:0000313" key="2">
    <source>
        <dbReference type="Proteomes" id="UP000294933"/>
    </source>
</evidence>
<dbReference type="VEuPathDB" id="FungiDB:BD410DRAFT_732690"/>
<evidence type="ECO:0000313" key="1">
    <source>
        <dbReference type="EMBL" id="TDL15480.1"/>
    </source>
</evidence>
<dbReference type="OrthoDB" id="3022211at2759"/>
<reference evidence="1 2" key="1">
    <citation type="submission" date="2018-06" db="EMBL/GenBank/DDBJ databases">
        <title>A transcriptomic atlas of mushroom development highlights an independent origin of complex multicellularity.</title>
        <authorList>
            <consortium name="DOE Joint Genome Institute"/>
            <person name="Krizsan K."/>
            <person name="Almasi E."/>
            <person name="Merenyi Z."/>
            <person name="Sahu N."/>
            <person name="Viragh M."/>
            <person name="Koszo T."/>
            <person name="Mondo S."/>
            <person name="Kiss B."/>
            <person name="Balint B."/>
            <person name="Kues U."/>
            <person name="Barry K."/>
            <person name="Hegedus J.C."/>
            <person name="Henrissat B."/>
            <person name="Johnson J."/>
            <person name="Lipzen A."/>
            <person name="Ohm R."/>
            <person name="Nagy I."/>
            <person name="Pangilinan J."/>
            <person name="Yan J."/>
            <person name="Xiong Y."/>
            <person name="Grigoriev I.V."/>
            <person name="Hibbett D.S."/>
            <person name="Nagy L.G."/>
        </authorList>
    </citation>
    <scope>NUCLEOTIDE SEQUENCE [LARGE SCALE GENOMIC DNA]</scope>
    <source>
        <strain evidence="1 2">SZMC22713</strain>
    </source>
</reference>
<accession>A0A4Y7PM06</accession>
<protein>
    <submittedName>
        <fullName evidence="1">Uncharacterized protein</fullName>
    </submittedName>
</protein>
<proteinExistence type="predicted"/>
<dbReference type="EMBL" id="ML170274">
    <property type="protein sequence ID" value="TDL15480.1"/>
    <property type="molecule type" value="Genomic_DNA"/>
</dbReference>